<evidence type="ECO:0000313" key="2">
    <source>
        <dbReference type="Proteomes" id="UP000789396"/>
    </source>
</evidence>
<comment type="caution">
    <text evidence="1">The sequence shown here is derived from an EMBL/GenBank/DDBJ whole genome shotgun (WGS) entry which is preliminary data.</text>
</comment>
<protein>
    <submittedName>
        <fullName evidence="1">4064_t:CDS:1</fullName>
    </submittedName>
</protein>
<proteinExistence type="predicted"/>
<dbReference type="AlphaFoldDB" id="A0A9N8ZLM3"/>
<dbReference type="OrthoDB" id="2431843at2759"/>
<reference evidence="1" key="1">
    <citation type="submission" date="2021-06" db="EMBL/GenBank/DDBJ databases">
        <authorList>
            <person name="Kallberg Y."/>
            <person name="Tangrot J."/>
            <person name="Rosling A."/>
        </authorList>
    </citation>
    <scope>NUCLEOTIDE SEQUENCE</scope>
    <source>
        <strain evidence="1">IN212</strain>
    </source>
</reference>
<sequence>REEKYSQYIKKFKKALELYKREIDNDNFVKNFDKLVCLFVKAIDECEEALQSHTQQGTQRLSNKKLTFWLQP</sequence>
<evidence type="ECO:0000313" key="1">
    <source>
        <dbReference type="EMBL" id="CAG8500009.1"/>
    </source>
</evidence>
<dbReference type="Proteomes" id="UP000789396">
    <property type="component" value="Unassembled WGS sequence"/>
</dbReference>
<organism evidence="1 2">
    <name type="scientific">Racocetra fulgida</name>
    <dbReference type="NCBI Taxonomy" id="60492"/>
    <lineage>
        <taxon>Eukaryota</taxon>
        <taxon>Fungi</taxon>
        <taxon>Fungi incertae sedis</taxon>
        <taxon>Mucoromycota</taxon>
        <taxon>Glomeromycotina</taxon>
        <taxon>Glomeromycetes</taxon>
        <taxon>Diversisporales</taxon>
        <taxon>Gigasporaceae</taxon>
        <taxon>Racocetra</taxon>
    </lineage>
</organism>
<dbReference type="EMBL" id="CAJVPZ010001792">
    <property type="protein sequence ID" value="CAG8500009.1"/>
    <property type="molecule type" value="Genomic_DNA"/>
</dbReference>
<accession>A0A9N8ZLM3</accession>
<keyword evidence="2" id="KW-1185">Reference proteome</keyword>
<gene>
    <name evidence="1" type="ORF">RFULGI_LOCUS2391</name>
</gene>
<feature type="non-terminal residue" evidence="1">
    <location>
        <position position="72"/>
    </location>
</feature>
<name>A0A9N8ZLM3_9GLOM</name>